<dbReference type="OrthoDB" id="782167at2759"/>
<comment type="similarity">
    <text evidence="5">Belongs to the plant organ size related (OSR) protein family.</text>
</comment>
<proteinExistence type="inferred from homology"/>
<keyword evidence="12" id="KW-0539">Nucleus</keyword>
<evidence type="ECO:0000256" key="4">
    <source>
        <dbReference type="ARBA" id="ARBA00004496"/>
    </source>
</evidence>
<keyword evidence="9" id="KW-0256">Endoplasmic reticulum</keyword>
<reference evidence="14" key="2">
    <citation type="submission" date="2021-02" db="EMBL/GenBank/DDBJ databases">
        <authorList>
            <person name="Kimball J.A."/>
            <person name="Haas M.W."/>
            <person name="Macchietto M."/>
            <person name="Kono T."/>
            <person name="Duquette J."/>
            <person name="Shao M."/>
        </authorList>
    </citation>
    <scope>NUCLEOTIDE SEQUENCE</scope>
    <source>
        <tissue evidence="14">Fresh leaf tissue</tissue>
    </source>
</reference>
<evidence type="ECO:0000256" key="13">
    <source>
        <dbReference type="SAM" id="Phobius"/>
    </source>
</evidence>
<dbReference type="InterPro" id="IPR037468">
    <property type="entry name" value="ARGOS/ARL/OSR1"/>
</dbReference>
<dbReference type="AlphaFoldDB" id="A0A8J5WM03"/>
<evidence type="ECO:0000256" key="8">
    <source>
        <dbReference type="ARBA" id="ARBA00022692"/>
    </source>
</evidence>
<dbReference type="GO" id="GO:0005783">
    <property type="term" value="C:endoplasmic reticulum"/>
    <property type="evidence" value="ECO:0007669"/>
    <property type="project" value="UniProtKB-SubCell"/>
</dbReference>
<feature type="transmembrane region" description="Helical" evidence="13">
    <location>
        <begin position="6"/>
        <end position="24"/>
    </location>
</feature>
<evidence type="ECO:0000256" key="10">
    <source>
        <dbReference type="ARBA" id="ARBA00022989"/>
    </source>
</evidence>
<evidence type="ECO:0008006" key="16">
    <source>
        <dbReference type="Google" id="ProtNLM"/>
    </source>
</evidence>
<evidence type="ECO:0000256" key="6">
    <source>
        <dbReference type="ARBA" id="ARBA00022473"/>
    </source>
</evidence>
<evidence type="ECO:0000256" key="3">
    <source>
        <dbReference type="ARBA" id="ARBA00004240"/>
    </source>
</evidence>
<keyword evidence="6" id="KW-0217">Developmental protein</keyword>
<dbReference type="EMBL" id="JAAALK010000081">
    <property type="protein sequence ID" value="KAG8090894.1"/>
    <property type="molecule type" value="Genomic_DNA"/>
</dbReference>
<evidence type="ECO:0000256" key="7">
    <source>
        <dbReference type="ARBA" id="ARBA00022490"/>
    </source>
</evidence>
<sequence>MDTTFLVTMLILLSFIHILPHPSICPRQSRRNCGYLVLLLHQRIHPSIHPPKLWISFLVGSVDFGGRSSWFLARGEKGEKALYGQGSNAKFRIEDVISLPPVRRKQMSVIQSQRPTLQNSETSDLIRIFRRRKNKNSGARQRRNHLLVRPNASKRHFQQQQANAADKKVATSNYFSIEAFLVLAFLTMSLLILPLMLPPLPPPPSLLLLLPVCMLILLIVLAFMPTDMRSMASSYL</sequence>
<evidence type="ECO:0000256" key="2">
    <source>
        <dbReference type="ARBA" id="ARBA00004141"/>
    </source>
</evidence>
<feature type="transmembrane region" description="Helical" evidence="13">
    <location>
        <begin position="177"/>
        <end position="197"/>
    </location>
</feature>
<protein>
    <recommendedName>
        <fullName evidence="16">ARGOS-like protein</fullName>
    </recommendedName>
</protein>
<dbReference type="GO" id="GO:0009725">
    <property type="term" value="P:response to hormone"/>
    <property type="evidence" value="ECO:0007669"/>
    <property type="project" value="UniProtKB-ARBA"/>
</dbReference>
<evidence type="ECO:0000313" key="14">
    <source>
        <dbReference type="EMBL" id="KAG8090894.1"/>
    </source>
</evidence>
<keyword evidence="8 13" id="KW-0812">Transmembrane</keyword>
<evidence type="ECO:0000256" key="9">
    <source>
        <dbReference type="ARBA" id="ARBA00022824"/>
    </source>
</evidence>
<keyword evidence="11 13" id="KW-0472">Membrane</keyword>
<evidence type="ECO:0000256" key="12">
    <source>
        <dbReference type="ARBA" id="ARBA00023242"/>
    </source>
</evidence>
<keyword evidence="10 13" id="KW-1133">Transmembrane helix</keyword>
<dbReference type="PANTHER" id="PTHR36023:SF3">
    <property type="entry name" value="ARGOS-LIKE PROTEIN"/>
    <property type="match status" value="1"/>
</dbReference>
<name>A0A8J5WM03_ZIZPA</name>
<comment type="subcellular location">
    <subcellularLocation>
        <location evidence="4">Cytoplasm</location>
    </subcellularLocation>
    <subcellularLocation>
        <location evidence="3">Endoplasmic reticulum</location>
    </subcellularLocation>
    <subcellularLocation>
        <location evidence="2">Membrane</location>
        <topology evidence="2">Multi-pass membrane protein</topology>
    </subcellularLocation>
    <subcellularLocation>
        <location evidence="1">Nucleus</location>
    </subcellularLocation>
</comment>
<evidence type="ECO:0000256" key="11">
    <source>
        <dbReference type="ARBA" id="ARBA00023136"/>
    </source>
</evidence>
<dbReference type="GO" id="GO:0046622">
    <property type="term" value="P:positive regulation of organ growth"/>
    <property type="evidence" value="ECO:0007669"/>
    <property type="project" value="InterPro"/>
</dbReference>
<feature type="transmembrane region" description="Helical" evidence="13">
    <location>
        <begin position="203"/>
        <end position="224"/>
    </location>
</feature>
<dbReference type="PANTHER" id="PTHR36023">
    <property type="entry name" value="ARGOS-LIKE PROTEIN"/>
    <property type="match status" value="1"/>
</dbReference>
<comment type="caution">
    <text evidence="14">The sequence shown here is derived from an EMBL/GenBank/DDBJ whole genome shotgun (WGS) entry which is preliminary data.</text>
</comment>
<evidence type="ECO:0000256" key="5">
    <source>
        <dbReference type="ARBA" id="ARBA00006891"/>
    </source>
</evidence>
<keyword evidence="7" id="KW-0963">Cytoplasm</keyword>
<keyword evidence="15" id="KW-1185">Reference proteome</keyword>
<dbReference type="GO" id="GO:0016020">
    <property type="term" value="C:membrane"/>
    <property type="evidence" value="ECO:0007669"/>
    <property type="project" value="UniProtKB-SubCell"/>
</dbReference>
<organism evidence="14 15">
    <name type="scientific">Zizania palustris</name>
    <name type="common">Northern wild rice</name>
    <dbReference type="NCBI Taxonomy" id="103762"/>
    <lineage>
        <taxon>Eukaryota</taxon>
        <taxon>Viridiplantae</taxon>
        <taxon>Streptophyta</taxon>
        <taxon>Embryophyta</taxon>
        <taxon>Tracheophyta</taxon>
        <taxon>Spermatophyta</taxon>
        <taxon>Magnoliopsida</taxon>
        <taxon>Liliopsida</taxon>
        <taxon>Poales</taxon>
        <taxon>Poaceae</taxon>
        <taxon>BOP clade</taxon>
        <taxon>Oryzoideae</taxon>
        <taxon>Oryzeae</taxon>
        <taxon>Zizaniinae</taxon>
        <taxon>Zizania</taxon>
    </lineage>
</organism>
<evidence type="ECO:0000313" key="15">
    <source>
        <dbReference type="Proteomes" id="UP000729402"/>
    </source>
</evidence>
<accession>A0A8J5WM03</accession>
<dbReference type="GO" id="GO:0005634">
    <property type="term" value="C:nucleus"/>
    <property type="evidence" value="ECO:0007669"/>
    <property type="project" value="UniProtKB-SubCell"/>
</dbReference>
<evidence type="ECO:0000256" key="1">
    <source>
        <dbReference type="ARBA" id="ARBA00004123"/>
    </source>
</evidence>
<dbReference type="Proteomes" id="UP000729402">
    <property type="component" value="Unassembled WGS sequence"/>
</dbReference>
<reference evidence="14" key="1">
    <citation type="journal article" date="2021" name="bioRxiv">
        <title>Whole Genome Assembly and Annotation of Northern Wild Rice, Zizania palustris L., Supports a Whole Genome Duplication in the Zizania Genus.</title>
        <authorList>
            <person name="Haas M."/>
            <person name="Kono T."/>
            <person name="Macchietto M."/>
            <person name="Millas R."/>
            <person name="McGilp L."/>
            <person name="Shao M."/>
            <person name="Duquette J."/>
            <person name="Hirsch C.N."/>
            <person name="Kimball J."/>
        </authorList>
    </citation>
    <scope>NUCLEOTIDE SEQUENCE</scope>
    <source>
        <tissue evidence="14">Fresh leaf tissue</tissue>
    </source>
</reference>
<gene>
    <name evidence="14" type="ORF">GUJ93_ZPchr0011g27510</name>
</gene>